<dbReference type="InterPro" id="IPR014729">
    <property type="entry name" value="Rossmann-like_a/b/a_fold"/>
</dbReference>
<dbReference type="AlphaFoldDB" id="A0AA35R4X3"/>
<dbReference type="InterPro" id="IPR022310">
    <property type="entry name" value="NAD/GMP_synthase"/>
</dbReference>
<evidence type="ECO:0000313" key="2">
    <source>
        <dbReference type="EMBL" id="CAI8002999.1"/>
    </source>
</evidence>
<reference evidence="2" key="1">
    <citation type="submission" date="2023-03" db="EMBL/GenBank/DDBJ databases">
        <authorList>
            <person name="Steffen K."/>
            <person name="Cardenas P."/>
        </authorList>
    </citation>
    <scope>NUCLEOTIDE SEQUENCE</scope>
</reference>
<dbReference type="GO" id="GO:0006163">
    <property type="term" value="P:purine nucleotide metabolic process"/>
    <property type="evidence" value="ECO:0007669"/>
    <property type="project" value="UniProtKB-ARBA"/>
</dbReference>
<dbReference type="InterPro" id="IPR005232">
    <property type="entry name" value="LarE"/>
</dbReference>
<comment type="caution">
    <text evidence="2">The sequence shown here is derived from an EMBL/GenBank/DDBJ whole genome shotgun (WGS) entry which is preliminary data.</text>
</comment>
<dbReference type="SUPFAM" id="SSF52402">
    <property type="entry name" value="Adenine nucleotide alpha hydrolases-like"/>
    <property type="match status" value="1"/>
</dbReference>
<dbReference type="CDD" id="cd01990">
    <property type="entry name" value="LarE-like"/>
    <property type="match status" value="1"/>
</dbReference>
<dbReference type="Pfam" id="PF02540">
    <property type="entry name" value="NAD_synthase"/>
    <property type="match status" value="1"/>
</dbReference>
<proteinExistence type="predicted"/>
<accession>A0AA35R4X3</accession>
<name>A0AA35R4X3_GEOBA</name>
<protein>
    <submittedName>
        <fullName evidence="2">Uncharacterized protein slr1717</fullName>
    </submittedName>
</protein>
<dbReference type="EMBL" id="CASHTH010000502">
    <property type="protein sequence ID" value="CAI8002999.1"/>
    <property type="molecule type" value="Genomic_DNA"/>
</dbReference>
<dbReference type="Proteomes" id="UP001174909">
    <property type="component" value="Unassembled WGS sequence"/>
</dbReference>
<dbReference type="InterPro" id="IPR052188">
    <property type="entry name" value="Ni-pincer_cofactor_biosynth"/>
</dbReference>
<sequence length="284" mass="31521">MTLEEKLTRLNALLKDMGSVVVAFSGGVDSAFLAAAAHRVLGDQALAVTAVSASYASGELEKAQALAEQIGIQLDVVYTREMENPDYVKNDPNRCFHCKSALADKLDEVIEHYAGQFEYLLYGAIADDVGDYRPGMAAAESRGIRAPMVELGFTKDDVRTLSKQWHLPTWDMPASACLSSRIPYGTEVTEDALHKIDRAEQFLKARGFEQVRVRHHEDIARIEVPPEDLTRFFQDGTNEAVAQTLKNIGYRYVTLDLQGYRTGSLNEALLKIETKGVSLLYTEK</sequence>
<gene>
    <name evidence="2" type="ORF">GBAR_LOCUS3522</name>
</gene>
<dbReference type="PANTHER" id="PTHR43169">
    <property type="entry name" value="EXSB FAMILY PROTEIN"/>
    <property type="match status" value="1"/>
</dbReference>
<dbReference type="PIRSF" id="PIRSF006661">
    <property type="entry name" value="PP-lp_UCP006661"/>
    <property type="match status" value="1"/>
</dbReference>
<dbReference type="GO" id="GO:0016783">
    <property type="term" value="F:sulfurtransferase activity"/>
    <property type="evidence" value="ECO:0007669"/>
    <property type="project" value="InterPro"/>
</dbReference>
<feature type="domain" description="NAD/GMP synthase" evidence="1">
    <location>
        <begin position="18"/>
        <end position="77"/>
    </location>
</feature>
<keyword evidence="3" id="KW-1185">Reference proteome</keyword>
<organism evidence="2 3">
    <name type="scientific">Geodia barretti</name>
    <name type="common">Barrett's horny sponge</name>
    <dbReference type="NCBI Taxonomy" id="519541"/>
    <lineage>
        <taxon>Eukaryota</taxon>
        <taxon>Metazoa</taxon>
        <taxon>Porifera</taxon>
        <taxon>Demospongiae</taxon>
        <taxon>Heteroscleromorpha</taxon>
        <taxon>Tetractinellida</taxon>
        <taxon>Astrophorina</taxon>
        <taxon>Geodiidae</taxon>
        <taxon>Geodia</taxon>
    </lineage>
</organism>
<evidence type="ECO:0000259" key="1">
    <source>
        <dbReference type="Pfam" id="PF02540"/>
    </source>
</evidence>
<evidence type="ECO:0000313" key="3">
    <source>
        <dbReference type="Proteomes" id="UP001174909"/>
    </source>
</evidence>
<dbReference type="PANTHER" id="PTHR43169:SF2">
    <property type="entry name" value="NAD_GMP SYNTHASE DOMAIN-CONTAINING PROTEIN"/>
    <property type="match status" value="1"/>
</dbReference>
<dbReference type="NCBIfam" id="TIGR00268">
    <property type="entry name" value="ATP-dependent sacrificial sulfur transferase LarE"/>
    <property type="match status" value="1"/>
</dbReference>
<dbReference type="GO" id="GO:0016884">
    <property type="term" value="F:carbon-nitrogen ligase activity, with glutamine as amido-N-donor"/>
    <property type="evidence" value="ECO:0007669"/>
    <property type="project" value="UniProtKB-ARBA"/>
</dbReference>
<dbReference type="Gene3D" id="3.40.50.620">
    <property type="entry name" value="HUPs"/>
    <property type="match status" value="1"/>
</dbReference>